<protein>
    <submittedName>
        <fullName evidence="5">DUF4982 domain-containing protein</fullName>
    </submittedName>
</protein>
<reference evidence="5 6" key="1">
    <citation type="submission" date="2023-01" db="EMBL/GenBank/DDBJ databases">
        <title>Psychrosphaera sp. nov., isolated from marine algae.</title>
        <authorList>
            <person name="Bayburt H."/>
            <person name="Choi B.J."/>
            <person name="Kim J.M."/>
            <person name="Choi D.G."/>
            <person name="Jeon C.O."/>
        </authorList>
    </citation>
    <scope>NUCLEOTIDE SEQUENCE [LARGE SCALE GENOMIC DNA]</scope>
    <source>
        <strain evidence="5 6">G1-22</strain>
    </source>
</reference>
<sequence>MRDLPWFSGHFRWTGFDYYGEAGYVHGGWPFRLFMGGALDVAGFEKDLFYFYKSQWTDEPFVHLLPHWTHPRMAATTKIPVWAYSNCEEVELFINGKSLGRDSLGTQWDEMQAEWMVPWQEGTLSANCLVDGQVKASTQQVTANAPSRLQLTLEDRFVQPETGSAIITAELLDEKGTFYPYGENKVYFHLVGDAEIRSLENGDPVDTAKNVGVDNRKAFMGATRAFIDIDNGANNVSMISAAIIGDKQLYSSDLINIDVATLNIKGKAAKVSIDVFYTTDGSIPSKRSQKYSGAFKVKPNTLVQAVVYIDGKALFTMKEAFADGSGLYWGKTGSSAQVENSRAMPAKDALLKGAAKRATHVDFQASEGSITWYQENDGEYGMNELAIEYASNDKESDREMLLIVNGKKIAKLKFPKTGKWQGKWATVTVDAPLGAGANYIELKTTGSSGPNIKSLSITAKDDE</sequence>
<dbReference type="Pfam" id="PF16355">
    <property type="entry name" value="DUF4982"/>
    <property type="match status" value="1"/>
</dbReference>
<accession>A0ABT5FD05</accession>
<evidence type="ECO:0000256" key="1">
    <source>
        <dbReference type="ARBA" id="ARBA00007401"/>
    </source>
</evidence>
<comment type="caution">
    <text evidence="5">The sequence shown here is derived from an EMBL/GenBank/DDBJ whole genome shotgun (WGS) entry which is preliminary data.</text>
</comment>
<dbReference type="Gene3D" id="2.60.40.10">
    <property type="entry name" value="Immunoglobulins"/>
    <property type="match status" value="2"/>
</dbReference>
<gene>
    <name evidence="5" type="ORF">PN838_08520</name>
</gene>
<evidence type="ECO:0000256" key="2">
    <source>
        <dbReference type="ARBA" id="ARBA00022801"/>
    </source>
</evidence>
<evidence type="ECO:0000256" key="3">
    <source>
        <dbReference type="ARBA" id="ARBA00023295"/>
    </source>
</evidence>
<dbReference type="Gene3D" id="2.60.120.260">
    <property type="entry name" value="Galactose-binding domain-like"/>
    <property type="match status" value="1"/>
</dbReference>
<keyword evidence="3" id="KW-0326">Glycosidase</keyword>
<dbReference type="InterPro" id="IPR032311">
    <property type="entry name" value="DUF4982"/>
</dbReference>
<dbReference type="Pfam" id="PF18565">
    <property type="entry name" value="Glyco_hydro2_C5"/>
    <property type="match status" value="1"/>
</dbReference>
<dbReference type="Pfam" id="PF13287">
    <property type="entry name" value="Fn3_assoc"/>
    <property type="match status" value="1"/>
</dbReference>
<dbReference type="SUPFAM" id="SSF49785">
    <property type="entry name" value="Galactose-binding domain-like"/>
    <property type="match status" value="1"/>
</dbReference>
<dbReference type="RefSeq" id="WP_272180382.1">
    <property type="nucleotide sequence ID" value="NZ_JAQOMS010000002.1"/>
</dbReference>
<dbReference type="InterPro" id="IPR051913">
    <property type="entry name" value="GH2_Domain-Containing"/>
</dbReference>
<keyword evidence="2" id="KW-0378">Hydrolase</keyword>
<dbReference type="InterPro" id="IPR040605">
    <property type="entry name" value="Glyco_hydro2_dom5"/>
</dbReference>
<dbReference type="InterPro" id="IPR026876">
    <property type="entry name" value="Fn3_assoc_repeat"/>
</dbReference>
<evidence type="ECO:0000259" key="4">
    <source>
        <dbReference type="PROSITE" id="PS51175"/>
    </source>
</evidence>
<dbReference type="InterPro" id="IPR017853">
    <property type="entry name" value="GH"/>
</dbReference>
<evidence type="ECO:0000313" key="6">
    <source>
        <dbReference type="Proteomes" id="UP001528411"/>
    </source>
</evidence>
<dbReference type="EMBL" id="JAQOMS010000002">
    <property type="protein sequence ID" value="MDC2888812.1"/>
    <property type="molecule type" value="Genomic_DNA"/>
</dbReference>
<dbReference type="InterPro" id="IPR013783">
    <property type="entry name" value="Ig-like_fold"/>
</dbReference>
<evidence type="ECO:0000313" key="5">
    <source>
        <dbReference type="EMBL" id="MDC2888812.1"/>
    </source>
</evidence>
<organism evidence="5 6">
    <name type="scientific">Psychrosphaera algicola</name>
    <dbReference type="NCBI Taxonomy" id="3023714"/>
    <lineage>
        <taxon>Bacteria</taxon>
        <taxon>Pseudomonadati</taxon>
        <taxon>Pseudomonadota</taxon>
        <taxon>Gammaproteobacteria</taxon>
        <taxon>Alteromonadales</taxon>
        <taxon>Pseudoalteromonadaceae</taxon>
        <taxon>Psychrosphaera</taxon>
    </lineage>
</organism>
<comment type="similarity">
    <text evidence="1">Belongs to the glycosyl hydrolase 2 family.</text>
</comment>
<dbReference type="InterPro" id="IPR008979">
    <property type="entry name" value="Galactose-bd-like_sf"/>
</dbReference>
<keyword evidence="6" id="KW-1185">Reference proteome</keyword>
<dbReference type="InterPro" id="IPR005084">
    <property type="entry name" value="CBM6"/>
</dbReference>
<proteinExistence type="inferred from homology"/>
<dbReference type="Gene3D" id="3.20.20.80">
    <property type="entry name" value="Glycosidases"/>
    <property type="match status" value="1"/>
</dbReference>
<dbReference type="PANTHER" id="PTHR42732:SF1">
    <property type="entry name" value="BETA-MANNOSIDASE"/>
    <property type="match status" value="1"/>
</dbReference>
<dbReference type="Proteomes" id="UP001528411">
    <property type="component" value="Unassembled WGS sequence"/>
</dbReference>
<dbReference type="SUPFAM" id="SSF51445">
    <property type="entry name" value="(Trans)glycosidases"/>
    <property type="match status" value="1"/>
</dbReference>
<dbReference type="PROSITE" id="PS51175">
    <property type="entry name" value="CBM6"/>
    <property type="match status" value="1"/>
</dbReference>
<name>A0ABT5FD05_9GAMM</name>
<dbReference type="PANTHER" id="PTHR42732">
    <property type="entry name" value="BETA-GALACTOSIDASE"/>
    <property type="match status" value="1"/>
</dbReference>
<feature type="domain" description="CBM6" evidence="4">
    <location>
        <begin position="334"/>
        <end position="458"/>
    </location>
</feature>